<dbReference type="InterPro" id="IPR044828">
    <property type="entry name" value="TSJT1-like"/>
</dbReference>
<evidence type="ECO:0000259" key="1">
    <source>
        <dbReference type="SMART" id="SM01172"/>
    </source>
</evidence>
<dbReference type="InterPro" id="IPR024286">
    <property type="entry name" value="DUF3700"/>
</dbReference>
<accession>A0A383VJC7</accession>
<proteinExistence type="predicted"/>
<name>A0A383VJC7_TETOB</name>
<organism evidence="2 3">
    <name type="scientific">Tetradesmus obliquus</name>
    <name type="common">Green alga</name>
    <name type="synonym">Acutodesmus obliquus</name>
    <dbReference type="NCBI Taxonomy" id="3088"/>
    <lineage>
        <taxon>Eukaryota</taxon>
        <taxon>Viridiplantae</taxon>
        <taxon>Chlorophyta</taxon>
        <taxon>core chlorophytes</taxon>
        <taxon>Chlorophyceae</taxon>
        <taxon>CS clade</taxon>
        <taxon>Sphaeropleales</taxon>
        <taxon>Scenedesmaceae</taxon>
        <taxon>Tetradesmus</taxon>
    </lineage>
</organism>
<dbReference type="SMART" id="SM01172">
    <property type="entry name" value="DUF3700"/>
    <property type="match status" value="1"/>
</dbReference>
<evidence type="ECO:0000313" key="2">
    <source>
        <dbReference type="EMBL" id="SZX65628.1"/>
    </source>
</evidence>
<sequence>MHHWLAVFDRETARPPEGLESFKVAEKPHAFPGEDESRAEELCKAKLSVAYEHSKPEARKMAVLGHGNGFSFEASPYCSYANREGVHVVLAGEVSDWPGISAVAAAHDAFVRNEDPPEQNDAHWLLDFYTSFMSSSSADDTTGKALECLAKVQGNFAFVIYDEIQKRVFAARDAEGGQPLYWGATDEGQLLLGSHLNDLDGCEPTATMFPPGTLFASTRHTIAFSPGNQGWVINEGDWPGQLLSFLVDSDGTHWRGIKAIPRINSRGQLFGAVYKVASMREVVETVEVPVPPPKAEKMQFLEANKQ</sequence>
<keyword evidence="3" id="KW-1185">Reference proteome</keyword>
<feature type="domain" description="DUF3700" evidence="1">
    <location>
        <begin position="5"/>
        <end position="276"/>
    </location>
</feature>
<dbReference type="SUPFAM" id="SSF56235">
    <property type="entry name" value="N-terminal nucleophile aminohydrolases (Ntn hydrolases)"/>
    <property type="match status" value="1"/>
</dbReference>
<dbReference type="Proteomes" id="UP000256970">
    <property type="component" value="Unassembled WGS sequence"/>
</dbReference>
<dbReference type="STRING" id="3088.A0A383VJC7"/>
<dbReference type="PANTHER" id="PTHR45952:SF4">
    <property type="entry name" value="ALUMINUM INDUCED PROTEIN WITH YGL AND LRDR MOTIFS"/>
    <property type="match status" value="1"/>
</dbReference>
<dbReference type="Gene3D" id="3.60.20.10">
    <property type="entry name" value="Glutamine Phosphoribosylpyrophosphate, subunit 1, domain 1"/>
    <property type="match status" value="1"/>
</dbReference>
<dbReference type="Pfam" id="PF12481">
    <property type="entry name" value="DUF3700"/>
    <property type="match status" value="1"/>
</dbReference>
<dbReference type="AlphaFoldDB" id="A0A383VJC7"/>
<evidence type="ECO:0000313" key="3">
    <source>
        <dbReference type="Proteomes" id="UP000256970"/>
    </source>
</evidence>
<protein>
    <recommendedName>
        <fullName evidence="1">DUF3700 domain-containing protein</fullName>
    </recommendedName>
</protein>
<dbReference type="PANTHER" id="PTHR45952">
    <property type="entry name" value="ALUMINUM INDUCED PROTEIN WITH YGL AND LRDR MOTIFS"/>
    <property type="match status" value="1"/>
</dbReference>
<gene>
    <name evidence="2" type="ORF">BQ4739_LOCUS6103</name>
</gene>
<reference evidence="2 3" key="1">
    <citation type="submission" date="2016-10" db="EMBL/GenBank/DDBJ databases">
        <authorList>
            <person name="Cai Z."/>
        </authorList>
    </citation>
    <scope>NUCLEOTIDE SEQUENCE [LARGE SCALE GENOMIC DNA]</scope>
</reference>
<dbReference type="EMBL" id="FNXT01000650">
    <property type="protein sequence ID" value="SZX65628.1"/>
    <property type="molecule type" value="Genomic_DNA"/>
</dbReference>
<dbReference type="InterPro" id="IPR029055">
    <property type="entry name" value="Ntn_hydrolases_N"/>
</dbReference>